<sequence length="147" mass="15792">MNDDWKSVRLREAEASLDVALATLDATLASVEKQFADKPPDGLTDADIEAISEHARGADAPKALRELQARIDAGDLTWRDITSGRAAGEPGVREALEAGLPQLRQAYTLLEEGHSVDEVIEAGSSRSGRPDDGDEGDEGIVLREDAW</sequence>
<dbReference type="EMBL" id="JABVED010000002">
    <property type="protein sequence ID" value="MBC6446478.1"/>
    <property type="molecule type" value="Genomic_DNA"/>
</dbReference>
<dbReference type="RefSeq" id="WP_187218511.1">
    <property type="nucleotide sequence ID" value="NZ_JABVED010000002.1"/>
</dbReference>
<evidence type="ECO:0000256" key="1">
    <source>
        <dbReference type="SAM" id="MobiDB-lite"/>
    </source>
</evidence>
<keyword evidence="3" id="KW-1185">Reference proteome</keyword>
<dbReference type="Proteomes" id="UP000734823">
    <property type="component" value="Unassembled WGS sequence"/>
</dbReference>
<gene>
    <name evidence="2" type="ORF">GPZ80_04725</name>
</gene>
<protein>
    <submittedName>
        <fullName evidence="2">Uncharacterized protein</fullName>
    </submittedName>
</protein>
<organism evidence="2 3">
    <name type="scientific">Actinokineospora xionganensis</name>
    <dbReference type="NCBI Taxonomy" id="2684470"/>
    <lineage>
        <taxon>Bacteria</taxon>
        <taxon>Bacillati</taxon>
        <taxon>Actinomycetota</taxon>
        <taxon>Actinomycetes</taxon>
        <taxon>Pseudonocardiales</taxon>
        <taxon>Pseudonocardiaceae</taxon>
        <taxon>Actinokineospora</taxon>
    </lineage>
</organism>
<name>A0ABR7L1X9_9PSEU</name>
<evidence type="ECO:0000313" key="3">
    <source>
        <dbReference type="Proteomes" id="UP000734823"/>
    </source>
</evidence>
<feature type="region of interest" description="Disordered" evidence="1">
    <location>
        <begin position="115"/>
        <end position="147"/>
    </location>
</feature>
<reference evidence="2 3" key="1">
    <citation type="submission" date="2020-06" db="EMBL/GenBank/DDBJ databases">
        <title>Actinokineospora xiongansis sp. nov., isolated from soil of Baiyangdian.</title>
        <authorList>
            <person name="Zhang X."/>
        </authorList>
    </citation>
    <scope>NUCLEOTIDE SEQUENCE [LARGE SCALE GENOMIC DNA]</scope>
    <source>
        <strain evidence="2 3">HBU206404</strain>
    </source>
</reference>
<comment type="caution">
    <text evidence="2">The sequence shown here is derived from an EMBL/GenBank/DDBJ whole genome shotgun (WGS) entry which is preliminary data.</text>
</comment>
<evidence type="ECO:0000313" key="2">
    <source>
        <dbReference type="EMBL" id="MBC6446478.1"/>
    </source>
</evidence>
<proteinExistence type="predicted"/>
<accession>A0ABR7L1X9</accession>